<accession>A0A1S2NCY4</accession>
<keyword evidence="7" id="KW-0645">Protease</keyword>
<dbReference type="EMBL" id="JRYB01000001">
    <property type="protein sequence ID" value="OIJ42252.1"/>
    <property type="molecule type" value="Genomic_DNA"/>
</dbReference>
<keyword evidence="10" id="KW-0378">Hydrolase</keyword>
<evidence type="ECO:0000256" key="19">
    <source>
        <dbReference type="SAM" id="Phobius"/>
    </source>
</evidence>
<evidence type="ECO:0000259" key="21">
    <source>
        <dbReference type="Pfam" id="PF00912"/>
    </source>
</evidence>
<dbReference type="Pfam" id="PF00912">
    <property type="entry name" value="Transgly"/>
    <property type="match status" value="1"/>
</dbReference>
<evidence type="ECO:0000256" key="14">
    <source>
        <dbReference type="ARBA" id="ARBA00023268"/>
    </source>
</evidence>
<comment type="caution">
    <text evidence="22">The sequence shown here is derived from an EMBL/GenBank/DDBJ whole genome shotgun (WGS) entry which is preliminary data.</text>
</comment>
<dbReference type="GO" id="GO:0009252">
    <property type="term" value="P:peptidoglycan biosynthetic process"/>
    <property type="evidence" value="ECO:0007669"/>
    <property type="project" value="UniProtKB-UniPathway"/>
</dbReference>
<dbReference type="RefSeq" id="WP_071362738.1">
    <property type="nucleotide sequence ID" value="NZ_JRYB01000001.1"/>
</dbReference>
<keyword evidence="19" id="KW-0812">Transmembrane</keyword>
<dbReference type="SUPFAM" id="SSF53955">
    <property type="entry name" value="Lysozyme-like"/>
    <property type="match status" value="1"/>
</dbReference>
<evidence type="ECO:0000313" key="22">
    <source>
        <dbReference type="EMBL" id="OIJ42252.1"/>
    </source>
</evidence>
<evidence type="ECO:0000256" key="8">
    <source>
        <dbReference type="ARBA" id="ARBA00022676"/>
    </source>
</evidence>
<comment type="similarity">
    <text evidence="4">In the N-terminal section; belongs to the glycosyltransferase 51 family.</text>
</comment>
<keyword evidence="9" id="KW-0808">Transferase</keyword>
<dbReference type="SUPFAM" id="SSF56601">
    <property type="entry name" value="beta-lactamase/transpeptidase-like"/>
    <property type="match status" value="1"/>
</dbReference>
<comment type="catalytic activity">
    <reaction evidence="16">
        <text>Preferential cleavage: (Ac)2-L-Lys-D-Ala-|-D-Ala. Also transpeptidation of peptidyl-alanyl moieties that are N-acyl substituents of D-alanine.</text>
        <dbReference type="EC" id="3.4.16.4"/>
    </reaction>
</comment>
<dbReference type="GO" id="GO:0008955">
    <property type="term" value="F:peptidoglycan glycosyltransferase activity"/>
    <property type="evidence" value="ECO:0007669"/>
    <property type="project" value="UniProtKB-EC"/>
</dbReference>
<evidence type="ECO:0000256" key="3">
    <source>
        <dbReference type="ARBA" id="ARBA00007090"/>
    </source>
</evidence>
<evidence type="ECO:0000256" key="1">
    <source>
        <dbReference type="ARBA" id="ARBA00004236"/>
    </source>
</evidence>
<dbReference type="PANTHER" id="PTHR32282:SF11">
    <property type="entry name" value="PENICILLIN-BINDING PROTEIN 1B"/>
    <property type="match status" value="1"/>
</dbReference>
<keyword evidence="15" id="KW-0961">Cell wall biogenesis/degradation</keyword>
<reference evidence="22 23" key="1">
    <citation type="submission" date="2014-10" db="EMBL/GenBank/DDBJ databases">
        <authorList>
            <person name="Seo M.-J."/>
            <person name="Seok Y.J."/>
            <person name="Cha I.-T."/>
        </authorList>
    </citation>
    <scope>NUCLEOTIDE SEQUENCE [LARGE SCALE GENOMIC DNA]</scope>
    <source>
        <strain evidence="22 23">NEU</strain>
    </source>
</reference>
<dbReference type="GO" id="GO:0006508">
    <property type="term" value="P:proteolysis"/>
    <property type="evidence" value="ECO:0007669"/>
    <property type="project" value="UniProtKB-KW"/>
</dbReference>
<dbReference type="InterPro" id="IPR001460">
    <property type="entry name" value="PCN-bd_Tpept"/>
</dbReference>
<dbReference type="GO" id="GO:0005886">
    <property type="term" value="C:plasma membrane"/>
    <property type="evidence" value="ECO:0007669"/>
    <property type="project" value="UniProtKB-SubCell"/>
</dbReference>
<keyword evidence="13 19" id="KW-0472">Membrane</keyword>
<evidence type="ECO:0000256" key="6">
    <source>
        <dbReference type="ARBA" id="ARBA00022645"/>
    </source>
</evidence>
<feature type="region of interest" description="Disordered" evidence="18">
    <location>
        <begin position="1"/>
        <end position="20"/>
    </location>
</feature>
<dbReference type="InterPro" id="IPR023346">
    <property type="entry name" value="Lysozyme-like_dom_sf"/>
</dbReference>
<dbReference type="InterPro" id="IPR050396">
    <property type="entry name" value="Glycosyltr_51/Transpeptidase"/>
</dbReference>
<dbReference type="Pfam" id="PF00905">
    <property type="entry name" value="Transpeptidase"/>
    <property type="match status" value="1"/>
</dbReference>
<evidence type="ECO:0000256" key="7">
    <source>
        <dbReference type="ARBA" id="ARBA00022670"/>
    </source>
</evidence>
<dbReference type="InterPro" id="IPR012338">
    <property type="entry name" value="Beta-lactam/transpept-like"/>
</dbReference>
<feature type="transmembrane region" description="Helical" evidence="19">
    <location>
        <begin position="62"/>
        <end position="87"/>
    </location>
</feature>
<dbReference type="InterPro" id="IPR001264">
    <property type="entry name" value="Glyco_trans_51"/>
</dbReference>
<comment type="catalytic activity">
    <reaction evidence="17">
        <text>[GlcNAc-(1-&gt;4)-Mur2Ac(oyl-L-Ala-gamma-D-Glu-L-Lys-D-Ala-D-Ala)](n)-di-trans,octa-cis-undecaprenyl diphosphate + beta-D-GlcNAc-(1-&gt;4)-Mur2Ac(oyl-L-Ala-gamma-D-Glu-L-Lys-D-Ala-D-Ala)-di-trans,octa-cis-undecaprenyl diphosphate = [GlcNAc-(1-&gt;4)-Mur2Ac(oyl-L-Ala-gamma-D-Glu-L-Lys-D-Ala-D-Ala)](n+1)-di-trans,octa-cis-undecaprenyl diphosphate + di-trans,octa-cis-undecaprenyl diphosphate + H(+)</text>
        <dbReference type="Rhea" id="RHEA:23708"/>
        <dbReference type="Rhea" id="RHEA-COMP:9602"/>
        <dbReference type="Rhea" id="RHEA-COMP:9603"/>
        <dbReference type="ChEBI" id="CHEBI:15378"/>
        <dbReference type="ChEBI" id="CHEBI:58405"/>
        <dbReference type="ChEBI" id="CHEBI:60033"/>
        <dbReference type="ChEBI" id="CHEBI:78435"/>
        <dbReference type="EC" id="2.4.99.28"/>
    </reaction>
</comment>
<keyword evidence="11" id="KW-0133">Cell shape</keyword>
<gene>
    <name evidence="22" type="ORF">LO55_3933</name>
</gene>
<dbReference type="AlphaFoldDB" id="A0A1S2NCY4"/>
<evidence type="ECO:0000256" key="18">
    <source>
        <dbReference type="SAM" id="MobiDB-lite"/>
    </source>
</evidence>
<comment type="similarity">
    <text evidence="3">In the C-terminal section; belongs to the transpeptidase family.</text>
</comment>
<evidence type="ECO:0000313" key="23">
    <source>
        <dbReference type="Proteomes" id="UP000180246"/>
    </source>
</evidence>
<evidence type="ECO:0000256" key="17">
    <source>
        <dbReference type="ARBA" id="ARBA00049902"/>
    </source>
</evidence>
<sequence length="825" mass="90804">MDQKQNNENTETADSAPTVQQRIKQVSRHLARRLLAGASTRAGALKSGARARLHGRPLPVKLALISLWSLAAGLMAILAWLLILIPFTPGIDDLEQVSRSRPTVILDAGGRPLGTFEKGLQERVRLSQVSPHVVEALISTEDHRFYQHHGVDFKRVAGALWASLKGDPQGGSTITQQLARNMFPQEIGRARSVNRKMKELITAIKIENTYSKTQILEAYLNTVPFLYNAYGIEMAARTYFGKPASRLDVLESATLVGMLKGTHYYNPVANPERSLARRNVVLGQMRKHGAFDDKRYAQLVKRPLRLRFARLPDRSGKDDHFTHHVRKWLLDWADENDYNLQLDGLVVRTTLDPELQAAAERAVRRQADILQAIADVEWANPGLPRSTATATYTAIRPNIAPFSYYWITNARVLDAFVRESGAYRNAVEEGEEPAAALKRLKADRGFMNELKSAKSRLEAGFVAVDPASGEVKAWVGSRDFERDQYDHVAQAARQPGSTFKPFVYGAALERGIPPDQAYRDVVLEFKGDDGSVWKPTDMDGNSGRSMPMRDGLVFSKNTITAQVSQDVGIGPIVRLAQGLGIRQSRLHAVPSLALGTSPVTLLEMVSSYATIAALGEYRTPIFVRAIEDREGNVIADFGVGQPERAMSRESAEALIDMLRGVVTRGTGNGVRSRFGIRGDLAAKTGTSQNNQDGWFIMMHPNLVAGAWVGFNDNRVTIRSSYWGQGGHNAALVVGDFFRGAFDAGSLDAQATLPGWRAPEPRRYVEEEEPEEIYIDEAVEVAPEGGPEEIEIPLPLEPSEVIEPLEAAPIAPPTSAPVPVPLPPEL</sequence>
<proteinExistence type="inferred from homology"/>
<evidence type="ECO:0000256" key="9">
    <source>
        <dbReference type="ARBA" id="ARBA00022679"/>
    </source>
</evidence>
<feature type="domain" description="Penicillin-binding protein transpeptidase" evidence="20">
    <location>
        <begin position="460"/>
        <end position="691"/>
    </location>
</feature>
<dbReference type="Gene3D" id="1.10.3810.10">
    <property type="entry name" value="Biosynthetic peptidoglycan transglycosylase-like"/>
    <property type="match status" value="1"/>
</dbReference>
<evidence type="ECO:0000256" key="12">
    <source>
        <dbReference type="ARBA" id="ARBA00022984"/>
    </source>
</evidence>
<dbReference type="GO" id="GO:0030288">
    <property type="term" value="C:outer membrane-bounded periplasmic space"/>
    <property type="evidence" value="ECO:0007669"/>
    <property type="project" value="TreeGrafter"/>
</dbReference>
<organism evidence="22 23">
    <name type="scientific">Massilia timonae</name>
    <dbReference type="NCBI Taxonomy" id="47229"/>
    <lineage>
        <taxon>Bacteria</taxon>
        <taxon>Pseudomonadati</taxon>
        <taxon>Pseudomonadota</taxon>
        <taxon>Betaproteobacteria</taxon>
        <taxon>Burkholderiales</taxon>
        <taxon>Oxalobacteraceae</taxon>
        <taxon>Telluria group</taxon>
        <taxon>Massilia</taxon>
    </lineage>
</organism>
<evidence type="ECO:0000256" key="15">
    <source>
        <dbReference type="ARBA" id="ARBA00023316"/>
    </source>
</evidence>
<comment type="subcellular location">
    <subcellularLocation>
        <location evidence="1">Cell membrane</location>
    </subcellularLocation>
</comment>
<dbReference type="GO" id="GO:0008658">
    <property type="term" value="F:penicillin binding"/>
    <property type="evidence" value="ECO:0007669"/>
    <property type="project" value="InterPro"/>
</dbReference>
<evidence type="ECO:0000256" key="5">
    <source>
        <dbReference type="ARBA" id="ARBA00022475"/>
    </source>
</evidence>
<dbReference type="UniPathway" id="UPA00219"/>
<evidence type="ECO:0000256" key="4">
    <source>
        <dbReference type="ARBA" id="ARBA00007739"/>
    </source>
</evidence>
<dbReference type="Proteomes" id="UP000180246">
    <property type="component" value="Unassembled WGS sequence"/>
</dbReference>
<evidence type="ECO:0000256" key="16">
    <source>
        <dbReference type="ARBA" id="ARBA00034000"/>
    </source>
</evidence>
<keyword evidence="8" id="KW-0328">Glycosyltransferase</keyword>
<keyword evidence="12" id="KW-0573">Peptidoglycan synthesis</keyword>
<evidence type="ECO:0000256" key="2">
    <source>
        <dbReference type="ARBA" id="ARBA00004752"/>
    </source>
</evidence>
<dbReference type="PANTHER" id="PTHR32282">
    <property type="entry name" value="BINDING PROTEIN TRANSPEPTIDASE, PUTATIVE-RELATED"/>
    <property type="match status" value="1"/>
</dbReference>
<dbReference type="GO" id="GO:0071555">
    <property type="term" value="P:cell wall organization"/>
    <property type="evidence" value="ECO:0007669"/>
    <property type="project" value="UniProtKB-KW"/>
</dbReference>
<evidence type="ECO:0000256" key="11">
    <source>
        <dbReference type="ARBA" id="ARBA00022960"/>
    </source>
</evidence>
<comment type="pathway">
    <text evidence="2">Cell wall biogenesis; peptidoglycan biosynthesis.</text>
</comment>
<keyword evidence="14" id="KW-0511">Multifunctional enzyme</keyword>
<dbReference type="GO" id="GO:0009002">
    <property type="term" value="F:serine-type D-Ala-D-Ala carboxypeptidase activity"/>
    <property type="evidence" value="ECO:0007669"/>
    <property type="project" value="UniProtKB-EC"/>
</dbReference>
<keyword evidence="5" id="KW-1003">Cell membrane</keyword>
<evidence type="ECO:0000256" key="13">
    <source>
        <dbReference type="ARBA" id="ARBA00023136"/>
    </source>
</evidence>
<evidence type="ECO:0000259" key="20">
    <source>
        <dbReference type="Pfam" id="PF00905"/>
    </source>
</evidence>
<protein>
    <submittedName>
        <fullName evidence="22">Penicillin binding transpeptidase domain protein</fullName>
    </submittedName>
</protein>
<name>A0A1S2NCY4_9BURK</name>
<keyword evidence="19" id="KW-1133">Transmembrane helix</keyword>
<dbReference type="InterPro" id="IPR036950">
    <property type="entry name" value="PBP_transglycosylase"/>
</dbReference>
<dbReference type="Gene3D" id="3.40.710.10">
    <property type="entry name" value="DD-peptidase/beta-lactamase superfamily"/>
    <property type="match status" value="1"/>
</dbReference>
<feature type="domain" description="Glycosyl transferase family 51" evidence="21">
    <location>
        <begin position="111"/>
        <end position="285"/>
    </location>
</feature>
<keyword evidence="6" id="KW-0121">Carboxypeptidase</keyword>
<dbReference type="GO" id="GO:0008360">
    <property type="term" value="P:regulation of cell shape"/>
    <property type="evidence" value="ECO:0007669"/>
    <property type="project" value="UniProtKB-KW"/>
</dbReference>
<evidence type="ECO:0000256" key="10">
    <source>
        <dbReference type="ARBA" id="ARBA00022801"/>
    </source>
</evidence>